<dbReference type="PANTHER" id="PTHR35936:SF25">
    <property type="entry name" value="ABC TRANSPORTER SUBSTRATE-BINDING PROTEIN"/>
    <property type="match status" value="1"/>
</dbReference>
<feature type="signal peptide" evidence="2">
    <location>
        <begin position="1"/>
        <end position="19"/>
    </location>
</feature>
<evidence type="ECO:0000256" key="1">
    <source>
        <dbReference type="ARBA" id="ARBA00022729"/>
    </source>
</evidence>
<feature type="domain" description="Solute-binding protein family 3/N-terminal" evidence="3">
    <location>
        <begin position="53"/>
        <end position="259"/>
    </location>
</feature>
<accession>A0ABR6ZET3</accession>
<evidence type="ECO:0000256" key="2">
    <source>
        <dbReference type="SAM" id="SignalP"/>
    </source>
</evidence>
<reference evidence="4 5" key="1">
    <citation type="submission" date="2020-08" db="EMBL/GenBank/DDBJ databases">
        <title>Novel species isolated from subtropical streams in China.</title>
        <authorList>
            <person name="Lu H."/>
        </authorList>
    </citation>
    <scope>NUCLEOTIDE SEQUENCE [LARGE SCALE GENOMIC DNA]</scope>
    <source>
        <strain evidence="4 5">NL8W</strain>
    </source>
</reference>
<evidence type="ECO:0000313" key="5">
    <source>
        <dbReference type="Proteomes" id="UP000646911"/>
    </source>
</evidence>
<keyword evidence="1 2" id="KW-0732">Signal</keyword>
<dbReference type="Gene3D" id="3.40.190.10">
    <property type="entry name" value="Periplasmic binding protein-like II"/>
    <property type="match status" value="2"/>
</dbReference>
<gene>
    <name evidence="4" type="ORF">H8L47_22035</name>
</gene>
<keyword evidence="5" id="KW-1185">Reference proteome</keyword>
<dbReference type="InterPro" id="IPR001638">
    <property type="entry name" value="Solute-binding_3/MltF_N"/>
</dbReference>
<protein>
    <submittedName>
        <fullName evidence="4">Transporter substrate-binding domain-containing protein</fullName>
    </submittedName>
</protein>
<evidence type="ECO:0000313" key="4">
    <source>
        <dbReference type="EMBL" id="MBC3910249.1"/>
    </source>
</evidence>
<dbReference type="PANTHER" id="PTHR35936">
    <property type="entry name" value="MEMBRANE-BOUND LYTIC MUREIN TRANSGLYCOSYLASE F"/>
    <property type="match status" value="1"/>
</dbReference>
<dbReference type="SUPFAM" id="SSF53850">
    <property type="entry name" value="Periplasmic binding protein-like II"/>
    <property type="match status" value="1"/>
</dbReference>
<dbReference type="Proteomes" id="UP000646911">
    <property type="component" value="Unassembled WGS sequence"/>
</dbReference>
<feature type="chain" id="PRO_5045874706" evidence="2">
    <location>
        <begin position="20"/>
        <end position="262"/>
    </location>
</feature>
<evidence type="ECO:0000259" key="3">
    <source>
        <dbReference type="Pfam" id="PF00497"/>
    </source>
</evidence>
<comment type="caution">
    <text evidence="4">The sequence shown here is derived from an EMBL/GenBank/DDBJ whole genome shotgun (WGS) entry which is preliminary data.</text>
</comment>
<sequence>MLRYLRLLACLMLVGTCWAGLAHAQARQKTVLLMSEELDGRGAVIPLSAEVTELLRYLEQHSKLTFEVRRYPWKRAVENAANGEGLIFGISKTRERQRLFKFSLPIFSDQALLVTLCSAKFSYNTVNDLKGKTIGIVRGTSYGEEFDRLSNVVFKVEDDTSNNLGRFRKLFLRRMDAFLLYSSVANTSRLENYVNQQYAAEIAGKSPGKLFCILPKPVSSVDIHIAISQSGGLAEASQLQKIDQAILQARHDGALARIYSPR</sequence>
<dbReference type="Pfam" id="PF00497">
    <property type="entry name" value="SBP_bac_3"/>
    <property type="match status" value="1"/>
</dbReference>
<proteinExistence type="predicted"/>
<organism evidence="4 5">
    <name type="scientific">Undibacterium umbellatum</name>
    <dbReference type="NCBI Taxonomy" id="2762300"/>
    <lineage>
        <taxon>Bacteria</taxon>
        <taxon>Pseudomonadati</taxon>
        <taxon>Pseudomonadota</taxon>
        <taxon>Betaproteobacteria</taxon>
        <taxon>Burkholderiales</taxon>
        <taxon>Oxalobacteraceae</taxon>
        <taxon>Undibacterium</taxon>
    </lineage>
</organism>
<name>A0ABR6ZET3_9BURK</name>
<dbReference type="EMBL" id="JACOFX010000015">
    <property type="protein sequence ID" value="MBC3910249.1"/>
    <property type="molecule type" value="Genomic_DNA"/>
</dbReference>